<sequence length="257" mass="27092">MGDFDCGAIDCGDCGDLDCGDCCDECFDCCDEPCFCFVCFSDAISGKALLRIVCGLVIFAVLAAVVTLLVIALVPRRVGVSVEDAALSRLALADKNATATALAYDISIAVAVHNGNLIMPAEHTAPLHADLLFDGARFARVGLATAGAVVRPRRREVYHATAAADSASVALGSAGVADFLQQSEAGEFQLEVKLVGEVMYQPHHKKHRLDAICRLELALSTATSPAMFKKVIFRATALILMVELASPSCVPKVSQGM</sequence>
<dbReference type="EMBL" id="LT934121">
    <property type="protein sequence ID" value="VAI42699.1"/>
    <property type="molecule type" value="Genomic_DNA"/>
</dbReference>
<evidence type="ECO:0008006" key="6">
    <source>
        <dbReference type="Google" id="ProtNLM"/>
    </source>
</evidence>
<proteinExistence type="predicted"/>
<keyword evidence="2 3" id="KW-0472">Membrane</keyword>
<evidence type="ECO:0000256" key="2">
    <source>
        <dbReference type="ARBA" id="ARBA00023136"/>
    </source>
</evidence>
<dbReference type="AlphaFoldDB" id="A0A9R1AWE9"/>
<keyword evidence="3" id="KW-1133">Transmembrane helix</keyword>
<dbReference type="PANTHER" id="PTHR31415:SF151">
    <property type="entry name" value="LATE EMBRYOGENESIS ABUNDANT PROTEIN LEA-2 SUBGROUP DOMAIN-CONTAINING PROTEIN"/>
    <property type="match status" value="1"/>
</dbReference>
<organism evidence="4 5">
    <name type="scientific">Triticum turgidum subsp. durum</name>
    <name type="common">Durum wheat</name>
    <name type="synonym">Triticum durum</name>
    <dbReference type="NCBI Taxonomy" id="4567"/>
    <lineage>
        <taxon>Eukaryota</taxon>
        <taxon>Viridiplantae</taxon>
        <taxon>Streptophyta</taxon>
        <taxon>Embryophyta</taxon>
        <taxon>Tracheophyta</taxon>
        <taxon>Spermatophyta</taxon>
        <taxon>Magnoliopsida</taxon>
        <taxon>Liliopsida</taxon>
        <taxon>Poales</taxon>
        <taxon>Poaceae</taxon>
        <taxon>BOP clade</taxon>
        <taxon>Pooideae</taxon>
        <taxon>Triticodae</taxon>
        <taxon>Triticeae</taxon>
        <taxon>Triticinae</taxon>
        <taxon>Triticum</taxon>
    </lineage>
</organism>
<dbReference type="InterPro" id="IPR044839">
    <property type="entry name" value="NDR1-like"/>
</dbReference>
<dbReference type="OMA" id="EYRRFAC"/>
<protein>
    <recommendedName>
        <fullName evidence="6">Late embryogenesis abundant protein LEA-2 subgroup domain-containing protein</fullName>
    </recommendedName>
</protein>
<gene>
    <name evidence="4" type="ORF">TRITD_6Av1G019170</name>
</gene>
<evidence type="ECO:0000313" key="4">
    <source>
        <dbReference type="EMBL" id="VAI42699.1"/>
    </source>
</evidence>
<evidence type="ECO:0000256" key="1">
    <source>
        <dbReference type="ARBA" id="ARBA00004370"/>
    </source>
</evidence>
<dbReference type="GO" id="GO:0098542">
    <property type="term" value="P:defense response to other organism"/>
    <property type="evidence" value="ECO:0007669"/>
    <property type="project" value="InterPro"/>
</dbReference>
<accession>A0A9R1AWE9</accession>
<comment type="subcellular location">
    <subcellularLocation>
        <location evidence="1">Membrane</location>
    </subcellularLocation>
</comment>
<dbReference type="GO" id="GO:0005886">
    <property type="term" value="C:plasma membrane"/>
    <property type="evidence" value="ECO:0007669"/>
    <property type="project" value="TreeGrafter"/>
</dbReference>
<evidence type="ECO:0000313" key="5">
    <source>
        <dbReference type="Proteomes" id="UP000324705"/>
    </source>
</evidence>
<dbReference type="PANTHER" id="PTHR31415">
    <property type="entry name" value="OS05G0367900 PROTEIN"/>
    <property type="match status" value="1"/>
</dbReference>
<reference evidence="4 5" key="1">
    <citation type="submission" date="2017-09" db="EMBL/GenBank/DDBJ databases">
        <authorList>
            <consortium name="International Durum Wheat Genome Sequencing Consortium (IDWGSC)"/>
            <person name="Milanesi L."/>
        </authorList>
    </citation>
    <scope>NUCLEOTIDE SEQUENCE [LARGE SCALE GENOMIC DNA]</scope>
    <source>
        <strain evidence="5">cv. Svevo</strain>
    </source>
</reference>
<evidence type="ECO:0000256" key="3">
    <source>
        <dbReference type="SAM" id="Phobius"/>
    </source>
</evidence>
<dbReference type="Gramene" id="TRITD6Av1G019170.1">
    <property type="protein sequence ID" value="TRITD6Av1G019170.1"/>
    <property type="gene ID" value="TRITD6Av1G019170"/>
</dbReference>
<keyword evidence="5" id="KW-1185">Reference proteome</keyword>
<feature type="transmembrane region" description="Helical" evidence="3">
    <location>
        <begin position="48"/>
        <end position="74"/>
    </location>
</feature>
<keyword evidence="3" id="KW-0812">Transmembrane</keyword>
<name>A0A9R1AWE9_TRITD</name>
<dbReference type="Proteomes" id="UP000324705">
    <property type="component" value="Chromosome 6A"/>
</dbReference>
<dbReference type="GO" id="GO:0009506">
    <property type="term" value="C:plasmodesma"/>
    <property type="evidence" value="ECO:0007669"/>
    <property type="project" value="TreeGrafter"/>
</dbReference>